<comment type="similarity">
    <text evidence="3 9">Belongs to the cytochrome P450 family.</text>
</comment>
<evidence type="ECO:0000256" key="1">
    <source>
        <dbReference type="ARBA" id="ARBA00001971"/>
    </source>
</evidence>
<dbReference type="PROSITE" id="PS00086">
    <property type="entry name" value="CYTOCHROME_P450"/>
    <property type="match status" value="1"/>
</dbReference>
<comment type="caution">
    <text evidence="11">The sequence shown here is derived from an EMBL/GenBank/DDBJ whole genome shotgun (WGS) entry which is preliminary data.</text>
</comment>
<keyword evidence="10" id="KW-0472">Membrane</keyword>
<evidence type="ECO:0000256" key="5">
    <source>
        <dbReference type="ARBA" id="ARBA00022723"/>
    </source>
</evidence>
<keyword evidence="5 9" id="KW-0479">Metal-binding</keyword>
<proteinExistence type="inferred from homology"/>
<dbReference type="InterPro" id="IPR050364">
    <property type="entry name" value="Cytochrome_P450_fung"/>
</dbReference>
<evidence type="ECO:0000256" key="9">
    <source>
        <dbReference type="RuleBase" id="RU000461"/>
    </source>
</evidence>
<evidence type="ECO:0000256" key="7">
    <source>
        <dbReference type="ARBA" id="ARBA00023004"/>
    </source>
</evidence>
<evidence type="ECO:0000256" key="3">
    <source>
        <dbReference type="ARBA" id="ARBA00010617"/>
    </source>
</evidence>
<dbReference type="InterPro" id="IPR036396">
    <property type="entry name" value="Cyt_P450_sf"/>
</dbReference>
<dbReference type="InterPro" id="IPR001128">
    <property type="entry name" value="Cyt_P450"/>
</dbReference>
<dbReference type="InterPro" id="IPR002401">
    <property type="entry name" value="Cyt_P450_E_grp-I"/>
</dbReference>
<sequence length="516" mass="58419">MCLIIDIELTVILVLLLLVIVIGFRGWQCFDLKISLPPGPTRLPIIGNLLDMKTSSEWIHYHQWCQENSSDLMYFSAGSLSVLVLDRLQPVVELLEKRSALYSNSFSAWTNVCLRIGWNWSFPFRYEQWKEQRKIIHHEFHSKAVAQFHAQEIEAVRKMLQCLLYSPESWYHDLTQFLGALIMLTIYGIKVSSEDDPFIAVAKRATHTVSLATTPGRFFVEVIPLLKHLPTWLPFTRFKRSAVMWQADAIDSLLKPFAATKEMMASGATISSCASRGLQKLEGLADGHNKEEILQWALGSMSPGWSKHSMMLSALRSFFLEMTLHPNVQHKAQLELDNVLQHQRLPTFADRSSLPYISAVVMEVLRHHPIAPLGAPHATSADDTYQGYHIPAGTIVLPNIWAILHDPVQYPDPFVFNPDRFTSMSPYDGIARDPSAVFGFGRRICPGRHIALDVLWITVASILTVFTIDQPKDEAGNPVRPLVRYEDKGVIIHPLPFECNIQPRGQKETLLIGHAE</sequence>
<dbReference type="CDD" id="cd11065">
    <property type="entry name" value="CYP64-like"/>
    <property type="match status" value="1"/>
</dbReference>
<dbReference type="InterPro" id="IPR017972">
    <property type="entry name" value="Cyt_P450_CS"/>
</dbReference>
<keyword evidence="10" id="KW-1133">Transmembrane helix</keyword>
<dbReference type="Gene3D" id="1.10.630.10">
    <property type="entry name" value="Cytochrome P450"/>
    <property type="match status" value="1"/>
</dbReference>
<keyword evidence="10" id="KW-0812">Transmembrane</keyword>
<evidence type="ECO:0000313" key="12">
    <source>
        <dbReference type="Proteomes" id="UP001150217"/>
    </source>
</evidence>
<keyword evidence="12" id="KW-1185">Reference proteome</keyword>
<evidence type="ECO:0000256" key="8">
    <source>
        <dbReference type="ARBA" id="ARBA00023033"/>
    </source>
</evidence>
<evidence type="ECO:0000256" key="4">
    <source>
        <dbReference type="ARBA" id="ARBA00022617"/>
    </source>
</evidence>
<evidence type="ECO:0000256" key="10">
    <source>
        <dbReference type="SAM" id="Phobius"/>
    </source>
</evidence>
<organism evidence="11 12">
    <name type="scientific">Lentinula lateritia</name>
    <dbReference type="NCBI Taxonomy" id="40482"/>
    <lineage>
        <taxon>Eukaryota</taxon>
        <taxon>Fungi</taxon>
        <taxon>Dikarya</taxon>
        <taxon>Basidiomycota</taxon>
        <taxon>Agaricomycotina</taxon>
        <taxon>Agaricomycetes</taxon>
        <taxon>Agaricomycetidae</taxon>
        <taxon>Agaricales</taxon>
        <taxon>Marasmiineae</taxon>
        <taxon>Omphalotaceae</taxon>
        <taxon>Lentinula</taxon>
    </lineage>
</organism>
<protein>
    <submittedName>
        <fullName evidence="11">Cytochrome P450</fullName>
    </submittedName>
</protein>
<dbReference type="EMBL" id="JANVFT010000042">
    <property type="protein sequence ID" value="KAJ4491097.1"/>
    <property type="molecule type" value="Genomic_DNA"/>
</dbReference>
<gene>
    <name evidence="11" type="ORF">C8R41DRAFT_766478</name>
</gene>
<keyword evidence="8 9" id="KW-0503">Monooxygenase</keyword>
<dbReference type="PRINTS" id="PR00463">
    <property type="entry name" value="EP450I"/>
</dbReference>
<keyword evidence="6 9" id="KW-0560">Oxidoreductase</keyword>
<dbReference type="PANTHER" id="PTHR46300:SF7">
    <property type="entry name" value="P450, PUTATIVE (EUROFUNG)-RELATED"/>
    <property type="match status" value="1"/>
</dbReference>
<comment type="cofactor">
    <cofactor evidence="1">
        <name>heme</name>
        <dbReference type="ChEBI" id="CHEBI:30413"/>
    </cofactor>
</comment>
<dbReference type="PANTHER" id="PTHR46300">
    <property type="entry name" value="P450, PUTATIVE (EUROFUNG)-RELATED-RELATED"/>
    <property type="match status" value="1"/>
</dbReference>
<reference evidence="11" key="1">
    <citation type="submission" date="2022-08" db="EMBL/GenBank/DDBJ databases">
        <title>A Global Phylogenomic Analysis of the Shiitake Genus Lentinula.</title>
        <authorList>
            <consortium name="DOE Joint Genome Institute"/>
            <person name="Sierra-Patev S."/>
            <person name="Min B."/>
            <person name="Naranjo-Ortiz M."/>
            <person name="Looney B."/>
            <person name="Konkel Z."/>
            <person name="Slot J.C."/>
            <person name="Sakamoto Y."/>
            <person name="Steenwyk J.L."/>
            <person name="Rokas A."/>
            <person name="Carro J."/>
            <person name="Camarero S."/>
            <person name="Ferreira P."/>
            <person name="Molpeceres G."/>
            <person name="Ruiz-Duenas F.J."/>
            <person name="Serrano A."/>
            <person name="Henrissat B."/>
            <person name="Drula E."/>
            <person name="Hughes K.W."/>
            <person name="Mata J.L."/>
            <person name="Ishikawa N.K."/>
            <person name="Vargas-Isla R."/>
            <person name="Ushijima S."/>
            <person name="Smith C.A."/>
            <person name="Ahrendt S."/>
            <person name="Andreopoulos W."/>
            <person name="He G."/>
            <person name="Labutti K."/>
            <person name="Lipzen A."/>
            <person name="Ng V."/>
            <person name="Riley R."/>
            <person name="Sandor L."/>
            <person name="Barry K."/>
            <person name="Martinez A.T."/>
            <person name="Xiao Y."/>
            <person name="Gibbons J.G."/>
            <person name="Terashima K."/>
            <person name="Grigoriev I.V."/>
            <person name="Hibbett D.S."/>
        </authorList>
    </citation>
    <scope>NUCLEOTIDE SEQUENCE</scope>
    <source>
        <strain evidence="11">RHP3577 ss4</strain>
    </source>
</reference>
<feature type="transmembrane region" description="Helical" evidence="10">
    <location>
        <begin position="7"/>
        <end position="27"/>
    </location>
</feature>
<dbReference type="Proteomes" id="UP001150217">
    <property type="component" value="Unassembled WGS sequence"/>
</dbReference>
<keyword evidence="7 9" id="KW-0408">Iron</keyword>
<dbReference type="Pfam" id="PF00067">
    <property type="entry name" value="p450"/>
    <property type="match status" value="1"/>
</dbReference>
<accession>A0ABQ8VEA3</accession>
<evidence type="ECO:0000256" key="6">
    <source>
        <dbReference type="ARBA" id="ARBA00023002"/>
    </source>
</evidence>
<keyword evidence="4 9" id="KW-0349">Heme</keyword>
<dbReference type="PRINTS" id="PR00385">
    <property type="entry name" value="P450"/>
</dbReference>
<comment type="pathway">
    <text evidence="2">Secondary metabolite biosynthesis.</text>
</comment>
<evidence type="ECO:0000313" key="11">
    <source>
        <dbReference type="EMBL" id="KAJ4491097.1"/>
    </source>
</evidence>
<dbReference type="SUPFAM" id="SSF48264">
    <property type="entry name" value="Cytochrome P450"/>
    <property type="match status" value="1"/>
</dbReference>
<evidence type="ECO:0000256" key="2">
    <source>
        <dbReference type="ARBA" id="ARBA00005179"/>
    </source>
</evidence>
<name>A0ABQ8VEA3_9AGAR</name>